<accession>A0A0C2WRQ8</accession>
<name>A0A0C2WRQ8_AMAMK</name>
<dbReference type="Proteomes" id="UP000054549">
    <property type="component" value="Unassembled WGS sequence"/>
</dbReference>
<proteinExistence type="predicted"/>
<reference evidence="1 2" key="1">
    <citation type="submission" date="2014-04" db="EMBL/GenBank/DDBJ databases">
        <title>Evolutionary Origins and Diversification of the Mycorrhizal Mutualists.</title>
        <authorList>
            <consortium name="DOE Joint Genome Institute"/>
            <consortium name="Mycorrhizal Genomics Consortium"/>
            <person name="Kohler A."/>
            <person name="Kuo A."/>
            <person name="Nagy L.G."/>
            <person name="Floudas D."/>
            <person name="Copeland A."/>
            <person name="Barry K.W."/>
            <person name="Cichocki N."/>
            <person name="Veneault-Fourrey C."/>
            <person name="LaButti K."/>
            <person name="Lindquist E.A."/>
            <person name="Lipzen A."/>
            <person name="Lundell T."/>
            <person name="Morin E."/>
            <person name="Murat C."/>
            <person name="Riley R."/>
            <person name="Ohm R."/>
            <person name="Sun H."/>
            <person name="Tunlid A."/>
            <person name="Henrissat B."/>
            <person name="Grigoriev I.V."/>
            <person name="Hibbett D.S."/>
            <person name="Martin F."/>
        </authorList>
    </citation>
    <scope>NUCLEOTIDE SEQUENCE [LARGE SCALE GENOMIC DNA]</scope>
    <source>
        <strain evidence="1 2">Koide BX008</strain>
    </source>
</reference>
<dbReference type="OrthoDB" id="10258130at2759"/>
<dbReference type="HOGENOM" id="CLU_2032025_0_0_1"/>
<gene>
    <name evidence="1" type="ORF">M378DRAFT_285858</name>
</gene>
<sequence>SSSRIRRKIFRVTGACHCLNCVHRPNTFFALQGPIVVTYVYQLIEDEVRVEKIEWRKDTEHTLSRPRPPSPPGTAVTVPALPSGPGVSAMLLRAFRVVVVVVDRPVRRKWLVLSAAASSIWG</sequence>
<protein>
    <submittedName>
        <fullName evidence="1">Uncharacterized protein</fullName>
    </submittedName>
</protein>
<dbReference type="EMBL" id="KN818325">
    <property type="protein sequence ID" value="KIL58983.1"/>
    <property type="molecule type" value="Genomic_DNA"/>
</dbReference>
<keyword evidence="2" id="KW-1185">Reference proteome</keyword>
<dbReference type="InParanoid" id="A0A0C2WRQ8"/>
<evidence type="ECO:0000313" key="1">
    <source>
        <dbReference type="EMBL" id="KIL58983.1"/>
    </source>
</evidence>
<feature type="non-terminal residue" evidence="1">
    <location>
        <position position="1"/>
    </location>
</feature>
<dbReference type="AlphaFoldDB" id="A0A0C2WRQ8"/>
<evidence type="ECO:0000313" key="2">
    <source>
        <dbReference type="Proteomes" id="UP000054549"/>
    </source>
</evidence>
<organism evidence="1 2">
    <name type="scientific">Amanita muscaria (strain Koide BX008)</name>
    <dbReference type="NCBI Taxonomy" id="946122"/>
    <lineage>
        <taxon>Eukaryota</taxon>
        <taxon>Fungi</taxon>
        <taxon>Dikarya</taxon>
        <taxon>Basidiomycota</taxon>
        <taxon>Agaricomycotina</taxon>
        <taxon>Agaricomycetes</taxon>
        <taxon>Agaricomycetidae</taxon>
        <taxon>Agaricales</taxon>
        <taxon>Pluteineae</taxon>
        <taxon>Amanitaceae</taxon>
        <taxon>Amanita</taxon>
    </lineage>
</organism>